<feature type="region of interest" description="Disordered" evidence="1">
    <location>
        <begin position="1"/>
        <end position="91"/>
    </location>
</feature>
<keyword evidence="3" id="KW-1185">Reference proteome</keyword>
<protein>
    <submittedName>
        <fullName evidence="2">Uncharacterized protein</fullName>
    </submittedName>
</protein>
<dbReference type="EMBL" id="JASCZI010005630">
    <property type="protein sequence ID" value="MED6117379.1"/>
    <property type="molecule type" value="Genomic_DNA"/>
</dbReference>
<name>A0ABU6R2C0_9FABA</name>
<feature type="compositionally biased region" description="Basic and acidic residues" evidence="1">
    <location>
        <begin position="31"/>
        <end position="45"/>
    </location>
</feature>
<feature type="non-terminal residue" evidence="2">
    <location>
        <position position="1"/>
    </location>
</feature>
<evidence type="ECO:0000313" key="3">
    <source>
        <dbReference type="Proteomes" id="UP001341840"/>
    </source>
</evidence>
<evidence type="ECO:0000313" key="2">
    <source>
        <dbReference type="EMBL" id="MED6117379.1"/>
    </source>
</evidence>
<proteinExistence type="predicted"/>
<sequence>WRLGEGGGWDSRWSEQRLRLRRPVVTQKRSPAAERRRHGEAETQRRRGSASSKDDGELWLFHGREGQGPNAVPSTVNGTVDNGPEREGGRR</sequence>
<accession>A0ABU6R2C0</accession>
<gene>
    <name evidence="2" type="ORF">PIB30_109467</name>
</gene>
<comment type="caution">
    <text evidence="2">The sequence shown here is derived from an EMBL/GenBank/DDBJ whole genome shotgun (WGS) entry which is preliminary data.</text>
</comment>
<dbReference type="Proteomes" id="UP001341840">
    <property type="component" value="Unassembled WGS sequence"/>
</dbReference>
<organism evidence="2 3">
    <name type="scientific">Stylosanthes scabra</name>
    <dbReference type="NCBI Taxonomy" id="79078"/>
    <lineage>
        <taxon>Eukaryota</taxon>
        <taxon>Viridiplantae</taxon>
        <taxon>Streptophyta</taxon>
        <taxon>Embryophyta</taxon>
        <taxon>Tracheophyta</taxon>
        <taxon>Spermatophyta</taxon>
        <taxon>Magnoliopsida</taxon>
        <taxon>eudicotyledons</taxon>
        <taxon>Gunneridae</taxon>
        <taxon>Pentapetalae</taxon>
        <taxon>rosids</taxon>
        <taxon>fabids</taxon>
        <taxon>Fabales</taxon>
        <taxon>Fabaceae</taxon>
        <taxon>Papilionoideae</taxon>
        <taxon>50 kb inversion clade</taxon>
        <taxon>dalbergioids sensu lato</taxon>
        <taxon>Dalbergieae</taxon>
        <taxon>Pterocarpus clade</taxon>
        <taxon>Stylosanthes</taxon>
    </lineage>
</organism>
<evidence type="ECO:0000256" key="1">
    <source>
        <dbReference type="SAM" id="MobiDB-lite"/>
    </source>
</evidence>
<feature type="non-terminal residue" evidence="2">
    <location>
        <position position="91"/>
    </location>
</feature>
<reference evidence="2 3" key="1">
    <citation type="journal article" date="2023" name="Plants (Basel)">
        <title>Bridging the Gap: Combining Genomics and Transcriptomics Approaches to Understand Stylosanthes scabra, an Orphan Legume from the Brazilian Caatinga.</title>
        <authorList>
            <person name="Ferreira-Neto J.R.C."/>
            <person name="da Silva M.D."/>
            <person name="Binneck E."/>
            <person name="de Melo N.F."/>
            <person name="da Silva R.H."/>
            <person name="de Melo A.L.T.M."/>
            <person name="Pandolfi V."/>
            <person name="Bustamante F.O."/>
            <person name="Brasileiro-Vidal A.C."/>
            <person name="Benko-Iseppon A.M."/>
        </authorList>
    </citation>
    <scope>NUCLEOTIDE SEQUENCE [LARGE SCALE GENOMIC DNA]</scope>
    <source>
        <tissue evidence="2">Leaves</tissue>
    </source>
</reference>